<feature type="compositionally biased region" description="Basic and acidic residues" evidence="1">
    <location>
        <begin position="263"/>
        <end position="278"/>
    </location>
</feature>
<reference evidence="2" key="1">
    <citation type="journal article" date="2019" name="Environ. Microbiol.">
        <title>Fungal ecological strategies reflected in gene transcription - a case study of two litter decomposers.</title>
        <authorList>
            <person name="Barbi F."/>
            <person name="Kohler A."/>
            <person name="Barry K."/>
            <person name="Baskaran P."/>
            <person name="Daum C."/>
            <person name="Fauchery L."/>
            <person name="Ihrmark K."/>
            <person name="Kuo A."/>
            <person name="LaButti K."/>
            <person name="Lipzen A."/>
            <person name="Morin E."/>
            <person name="Grigoriev I.V."/>
            <person name="Henrissat B."/>
            <person name="Lindahl B."/>
            <person name="Martin F."/>
        </authorList>
    </citation>
    <scope>NUCLEOTIDE SEQUENCE</scope>
    <source>
        <strain evidence="2">JB14</strain>
    </source>
</reference>
<dbReference type="Proteomes" id="UP000799118">
    <property type="component" value="Unassembled WGS sequence"/>
</dbReference>
<dbReference type="EMBL" id="ML770236">
    <property type="protein sequence ID" value="KAE9384050.1"/>
    <property type="molecule type" value="Genomic_DNA"/>
</dbReference>
<feature type="compositionally biased region" description="Polar residues" evidence="1">
    <location>
        <begin position="120"/>
        <end position="130"/>
    </location>
</feature>
<feature type="region of interest" description="Disordered" evidence="1">
    <location>
        <begin position="112"/>
        <end position="209"/>
    </location>
</feature>
<name>A0A6A4GF43_9AGAR</name>
<proteinExistence type="predicted"/>
<evidence type="ECO:0000313" key="2">
    <source>
        <dbReference type="EMBL" id="KAE9384050.1"/>
    </source>
</evidence>
<keyword evidence="3" id="KW-1185">Reference proteome</keyword>
<sequence>MDDRPLEPMLANPCGDMVDANQLHHNELDNSLSLNSVSTQTAAAIALCSHQPTSKPNYRPSRATGLFSKGDENNAAVDLAPKASSTASAATHAVLSDITNSSGASNGLSAANDTDGFANSDPNLTSNASNDIAPEDGSSDTPAGPTMGGGMLASSASPAPVPDHGLSDTPMARNATGSTSSAVGATSTNGTLGTEPGGDPALSGTADGPVVDGVSGVAASTARNASGLTSAAGTTSTNGTSGLSGTADGPDAEALPPRKKKRLEMGAEERRVMRKAAQDRSEKLSADIDKLLEEQEELFAKYAQLNDVSVDRVKKLAHQLPSMKPQKKASNYNILVYFKGQELNSARAKGACIPLKELHDRVKGDDDLQDIFNDADAMKALRQKYNEEKAEEKITAVRVSKRAQAKSIAEKMNLLQQEADFMYESSDANSFGMVVRGSFKSTVVSGFYGRGPADAFFRTHFCMGVQDVLNLYESFVVTAEKMGTRKLYQSEMASEIVRLITQGLQEVTGIVNLSMQLILPA</sequence>
<dbReference type="AlphaFoldDB" id="A0A6A4GF43"/>
<evidence type="ECO:0000256" key="1">
    <source>
        <dbReference type="SAM" id="MobiDB-lite"/>
    </source>
</evidence>
<evidence type="ECO:0000313" key="3">
    <source>
        <dbReference type="Proteomes" id="UP000799118"/>
    </source>
</evidence>
<organism evidence="2 3">
    <name type="scientific">Gymnopus androsaceus JB14</name>
    <dbReference type="NCBI Taxonomy" id="1447944"/>
    <lineage>
        <taxon>Eukaryota</taxon>
        <taxon>Fungi</taxon>
        <taxon>Dikarya</taxon>
        <taxon>Basidiomycota</taxon>
        <taxon>Agaricomycotina</taxon>
        <taxon>Agaricomycetes</taxon>
        <taxon>Agaricomycetidae</taxon>
        <taxon>Agaricales</taxon>
        <taxon>Marasmiineae</taxon>
        <taxon>Omphalotaceae</taxon>
        <taxon>Gymnopus</taxon>
    </lineage>
</organism>
<protein>
    <submittedName>
        <fullName evidence="2">Uncharacterized protein</fullName>
    </submittedName>
</protein>
<feature type="compositionally biased region" description="Low complexity" evidence="1">
    <location>
        <begin position="224"/>
        <end position="247"/>
    </location>
</feature>
<feature type="region of interest" description="Disordered" evidence="1">
    <location>
        <begin position="223"/>
        <end position="278"/>
    </location>
</feature>
<dbReference type="OrthoDB" id="3253416at2759"/>
<accession>A0A6A4GF43</accession>
<feature type="compositionally biased region" description="Low complexity" evidence="1">
    <location>
        <begin position="174"/>
        <end position="191"/>
    </location>
</feature>
<gene>
    <name evidence="2" type="ORF">BT96DRAFT_1008478</name>
</gene>